<accession>C6W2D4</accession>
<dbReference type="KEGG" id="dfe:Dfer_0852"/>
<dbReference type="Gene3D" id="3.40.710.10">
    <property type="entry name" value="DD-peptidase/beta-lactamase superfamily"/>
    <property type="match status" value="1"/>
</dbReference>
<dbReference type="OrthoDB" id="925898at2"/>
<dbReference type="PROSITE" id="PS51257">
    <property type="entry name" value="PROKAR_LIPOPROTEIN"/>
    <property type="match status" value="1"/>
</dbReference>
<organism evidence="1 2">
    <name type="scientific">Dyadobacter fermentans (strain ATCC 700827 / DSM 18053 / CIP 107007 / KCTC 52180 / NS114)</name>
    <dbReference type="NCBI Taxonomy" id="471854"/>
    <lineage>
        <taxon>Bacteria</taxon>
        <taxon>Pseudomonadati</taxon>
        <taxon>Bacteroidota</taxon>
        <taxon>Cytophagia</taxon>
        <taxon>Cytophagales</taxon>
        <taxon>Spirosomataceae</taxon>
        <taxon>Dyadobacter</taxon>
    </lineage>
</organism>
<sequence length="406" mass="45102">MKTNLLKIVGTGMVSGLMLFSSACRNEDALLNDSPVPEAVRSAKLGVPTKFDQVKFAQLIEGYLEPKVAGFGYALYNDGVEYFRTNGGDGWARKPFDVPLQSHSAIVRQETMQVTQYVTAVAVIKALEKYDVPLSAKVYQFLPPHWKPSTQFKQLSFERLLAHKTGLISHNKGLLSLRQTVEGPLQEPEFSQLTRDDNHVNYDLLALALPYVVAKKLAQQGNATMLNHMNSQPSDWELFKITAMHFREFVRFNVFIPAGLAHPYLIAWKAWESNGDIDADKGTKGYPSRIGDEPGIAKADNNMNPGATGLYISAAQFAKIQSAVAQFKIISLDGTTAMKQNLLGYDGKLTGTKGNYYWKKGEGNHCETMIYNFGKVQLAVFTNSTQSEISAPQVLANFYEQSWIPL</sequence>
<gene>
    <name evidence="1" type="ordered locus">Dfer_0852</name>
</gene>
<protein>
    <submittedName>
        <fullName evidence="1">Beta-lactamase</fullName>
    </submittedName>
</protein>
<name>C6W2D4_DYAFD</name>
<dbReference type="HOGENOM" id="CLU_677454_0_0_10"/>
<dbReference type="STRING" id="471854.Dfer_0852"/>
<dbReference type="AlphaFoldDB" id="C6W2D4"/>
<dbReference type="EMBL" id="CP001619">
    <property type="protein sequence ID" value="ACT92107.1"/>
    <property type="molecule type" value="Genomic_DNA"/>
</dbReference>
<evidence type="ECO:0000313" key="1">
    <source>
        <dbReference type="EMBL" id="ACT92107.1"/>
    </source>
</evidence>
<evidence type="ECO:0000313" key="2">
    <source>
        <dbReference type="Proteomes" id="UP000002011"/>
    </source>
</evidence>
<dbReference type="Proteomes" id="UP000002011">
    <property type="component" value="Chromosome"/>
</dbReference>
<dbReference type="SUPFAM" id="SSF56601">
    <property type="entry name" value="beta-lactamase/transpeptidase-like"/>
    <property type="match status" value="1"/>
</dbReference>
<dbReference type="RefSeq" id="WP_015810364.1">
    <property type="nucleotide sequence ID" value="NC_013037.1"/>
</dbReference>
<dbReference type="InterPro" id="IPR012338">
    <property type="entry name" value="Beta-lactam/transpept-like"/>
</dbReference>
<dbReference type="eggNOG" id="COG1680">
    <property type="taxonomic scope" value="Bacteria"/>
</dbReference>
<keyword evidence="2" id="KW-1185">Reference proteome</keyword>
<reference evidence="1 2" key="1">
    <citation type="journal article" date="2009" name="Stand. Genomic Sci.">
        <title>Complete genome sequence of Dyadobacter fermentans type strain (NS114).</title>
        <authorList>
            <person name="Lang E."/>
            <person name="Lapidus A."/>
            <person name="Chertkov O."/>
            <person name="Brettin T."/>
            <person name="Detter J.C."/>
            <person name="Han C."/>
            <person name="Copeland A."/>
            <person name="Glavina Del Rio T."/>
            <person name="Nolan M."/>
            <person name="Chen F."/>
            <person name="Lucas S."/>
            <person name="Tice H."/>
            <person name="Cheng J.F."/>
            <person name="Land M."/>
            <person name="Hauser L."/>
            <person name="Chang Y.J."/>
            <person name="Jeffries C.D."/>
            <person name="Kopitz M."/>
            <person name="Bruce D."/>
            <person name="Goodwin L."/>
            <person name="Pitluck S."/>
            <person name="Ovchinnikova G."/>
            <person name="Pati A."/>
            <person name="Ivanova N."/>
            <person name="Mavrommatis K."/>
            <person name="Chen A."/>
            <person name="Palaniappan K."/>
            <person name="Chain P."/>
            <person name="Bristow J."/>
            <person name="Eisen J.A."/>
            <person name="Markowitz V."/>
            <person name="Hugenholtz P."/>
            <person name="Goker M."/>
            <person name="Rohde M."/>
            <person name="Kyrpides N.C."/>
            <person name="Klenk H.P."/>
        </authorList>
    </citation>
    <scope>NUCLEOTIDE SEQUENCE [LARGE SCALE GENOMIC DNA]</scope>
    <source>
        <strain evidence="2">ATCC 700827 / DSM 18053 / CIP 107007 / KCTC 52180 / NS114</strain>
    </source>
</reference>
<proteinExistence type="predicted"/>